<dbReference type="RefSeq" id="WP_112786322.1">
    <property type="nucleotide sequence ID" value="NZ_CP030041.1"/>
</dbReference>
<dbReference type="PANTHER" id="PTHR42742">
    <property type="entry name" value="TRANSCRIPTIONAL REPRESSOR MPRA"/>
    <property type="match status" value="1"/>
</dbReference>
<keyword evidence="2" id="KW-0862">Zinc</keyword>
<keyword evidence="1" id="KW-0479">Metal-binding</keyword>
<keyword evidence="4" id="KW-1185">Reference proteome</keyword>
<dbReference type="Proteomes" id="UP000248688">
    <property type="component" value="Chromosome"/>
</dbReference>
<reference evidence="3 4" key="1">
    <citation type="submission" date="2018-06" db="EMBL/GenBank/DDBJ databases">
        <title>Echinicola strongylocentroti sp. nov., isolated from a sea urchin Strongylocentrotus intermedius.</title>
        <authorList>
            <person name="Bae S.S."/>
        </authorList>
    </citation>
    <scope>NUCLEOTIDE SEQUENCE [LARGE SCALE GENOMIC DNA]</scope>
    <source>
        <strain evidence="3 4">MEBiC08714</strain>
    </source>
</reference>
<dbReference type="Gene3D" id="2.60.120.10">
    <property type="entry name" value="Jelly Rolls"/>
    <property type="match status" value="1"/>
</dbReference>
<accession>A0A2Z4IQ98</accession>
<evidence type="ECO:0000313" key="3">
    <source>
        <dbReference type="EMBL" id="AWW32950.1"/>
    </source>
</evidence>
<dbReference type="EMBL" id="CP030041">
    <property type="protein sequence ID" value="AWW32950.1"/>
    <property type="molecule type" value="Genomic_DNA"/>
</dbReference>
<dbReference type="SUPFAM" id="SSF51182">
    <property type="entry name" value="RmlC-like cupins"/>
    <property type="match status" value="1"/>
</dbReference>
<gene>
    <name evidence="3" type="ORF">DN752_24065</name>
</gene>
<dbReference type="KEGG" id="est:DN752_24065"/>
<protein>
    <recommendedName>
        <fullName evidence="5">ROK family protein</fullName>
    </recommendedName>
</protein>
<dbReference type="PANTHER" id="PTHR42742:SF3">
    <property type="entry name" value="FRUCTOKINASE"/>
    <property type="match status" value="1"/>
</dbReference>
<dbReference type="InterPro" id="IPR011051">
    <property type="entry name" value="RmlC_Cupin_sf"/>
</dbReference>
<dbReference type="GO" id="GO:0046872">
    <property type="term" value="F:metal ion binding"/>
    <property type="evidence" value="ECO:0007669"/>
    <property type="project" value="UniProtKB-KW"/>
</dbReference>
<dbReference type="InterPro" id="IPR014710">
    <property type="entry name" value="RmlC-like_jellyroll"/>
</dbReference>
<dbReference type="CDD" id="cd07010">
    <property type="entry name" value="cupin_PMI_type_I_N_bac"/>
    <property type="match status" value="1"/>
</dbReference>
<dbReference type="AlphaFoldDB" id="A0A2Z4IQ98"/>
<name>A0A2Z4IQ98_9BACT</name>
<dbReference type="OrthoDB" id="9808275at2"/>
<proteinExistence type="predicted"/>
<organism evidence="3 4">
    <name type="scientific">Echinicola strongylocentroti</name>
    <dbReference type="NCBI Taxonomy" id="1795355"/>
    <lineage>
        <taxon>Bacteria</taxon>
        <taxon>Pseudomonadati</taxon>
        <taxon>Bacteroidota</taxon>
        <taxon>Cytophagia</taxon>
        <taxon>Cytophagales</taxon>
        <taxon>Cyclobacteriaceae</taxon>
        <taxon>Echinicola</taxon>
    </lineage>
</organism>
<evidence type="ECO:0000256" key="2">
    <source>
        <dbReference type="ARBA" id="ARBA00022833"/>
    </source>
</evidence>
<evidence type="ECO:0000313" key="4">
    <source>
        <dbReference type="Proteomes" id="UP000248688"/>
    </source>
</evidence>
<evidence type="ECO:0000256" key="1">
    <source>
        <dbReference type="ARBA" id="ARBA00022723"/>
    </source>
</evidence>
<dbReference type="InterPro" id="IPR051804">
    <property type="entry name" value="Carb_Metab_Reg_Kinase/Isom"/>
</dbReference>
<sequence length="589" mass="67486">MNRLSNQPQVPVQETDRPSHSYTLFPSFDLGSSRIGQGYESLFDQINAGQVLIMDGYVGVDWQEISTALKQYLTNQNLAFELINMADFYKPTNEILEMIAPDLGGDDPVFGKKTQRCMADYIDGEKLDTLTPASDQITVIYGSGAAQVGIKGTLVYFDLPKNELQYRMRAGSVHNLGCSGLQKNNKQMYKHFFFVDWEICNREKKALFAKVDYIVDQQRPDQPTWMSGDDFRQGLDAMSTSYFRVRPWFEPGVWGGQWLREHIPELPQNEPNYAWSFEMIVPENGVIFSSDGILLELSFDWLMYKAGKNVLGKAHDRFGDDFPIRFDFLDTFDGGNLSLQCHPTDKYAKAHFGEKFTQDETYYIMDNRPGANVYLGFQEDIEPELFRKELEKSIHEKSELEVEQFVQKLPSEKHGLYLIPNGTVHCSGVDNLVLEISATPYIYTFKMYDWQRLDLNGEPRPLNVERAFDNLDFERKGEEVQRTLISHPEVIESGSDWQLVELPTHEQHFYKIVRYEFDTEISVPTHGQCHLLMLVEGESISLSTENGRQATFHYAETFAVPAAANSYKLKNHGSSRAMVVISYVKESAC</sequence>
<evidence type="ECO:0008006" key="5">
    <source>
        <dbReference type="Google" id="ProtNLM"/>
    </source>
</evidence>